<feature type="compositionally biased region" description="Low complexity" evidence="1">
    <location>
        <begin position="80"/>
        <end position="91"/>
    </location>
</feature>
<evidence type="ECO:0000313" key="4">
    <source>
        <dbReference type="Proteomes" id="UP001152320"/>
    </source>
</evidence>
<comment type="caution">
    <text evidence="3">The sequence shown here is derived from an EMBL/GenBank/DDBJ whole genome shotgun (WGS) entry which is preliminary data.</text>
</comment>
<feature type="compositionally biased region" description="Basic and acidic residues" evidence="1">
    <location>
        <begin position="42"/>
        <end position="56"/>
    </location>
</feature>
<feature type="transmembrane region" description="Helical" evidence="2">
    <location>
        <begin position="143"/>
        <end position="173"/>
    </location>
</feature>
<keyword evidence="2" id="KW-0812">Transmembrane</keyword>
<feature type="region of interest" description="Disordered" evidence="1">
    <location>
        <begin position="19"/>
        <end position="137"/>
    </location>
</feature>
<keyword evidence="2" id="KW-0472">Membrane</keyword>
<feature type="compositionally biased region" description="Acidic residues" evidence="1">
    <location>
        <begin position="99"/>
        <end position="137"/>
    </location>
</feature>
<reference evidence="3" key="1">
    <citation type="submission" date="2021-10" db="EMBL/GenBank/DDBJ databases">
        <title>Tropical sea cucumber genome reveals ecological adaptation and Cuvierian tubules defense mechanism.</title>
        <authorList>
            <person name="Chen T."/>
        </authorList>
    </citation>
    <scope>NUCLEOTIDE SEQUENCE</scope>
    <source>
        <strain evidence="3">Nanhai2018</strain>
        <tissue evidence="3">Muscle</tissue>
    </source>
</reference>
<dbReference type="Proteomes" id="UP001152320">
    <property type="component" value="Chromosome 11"/>
</dbReference>
<keyword evidence="2" id="KW-1133">Transmembrane helix</keyword>
<organism evidence="3 4">
    <name type="scientific">Holothuria leucospilota</name>
    <name type="common">Black long sea cucumber</name>
    <name type="synonym">Mertensiothuria leucospilota</name>
    <dbReference type="NCBI Taxonomy" id="206669"/>
    <lineage>
        <taxon>Eukaryota</taxon>
        <taxon>Metazoa</taxon>
        <taxon>Echinodermata</taxon>
        <taxon>Eleutherozoa</taxon>
        <taxon>Echinozoa</taxon>
        <taxon>Holothuroidea</taxon>
        <taxon>Aspidochirotacea</taxon>
        <taxon>Aspidochirotida</taxon>
        <taxon>Holothuriidae</taxon>
        <taxon>Holothuria</taxon>
    </lineage>
</organism>
<accession>A0A9Q1BW43</accession>
<feature type="compositionally biased region" description="Polar residues" evidence="1">
    <location>
        <begin position="262"/>
        <end position="274"/>
    </location>
</feature>
<dbReference type="EMBL" id="JAIZAY010000011">
    <property type="protein sequence ID" value="KAJ8033664.1"/>
    <property type="molecule type" value="Genomic_DNA"/>
</dbReference>
<sequence length="274" mass="29710">MFGDPCRGVTKYFELYYNCTKDKGENEVPTITPTMGGEEGGDDKLDGGRGGGERDGYSSNGNSKGPDDRVQTTTDGYKVNSDSSCENNNNSGDIQIDNEGNDDDHDDDDDDDDDDDSDDDNDGDDDDDDDGDCDDEDQKGLSAVAIVAIAAGIPIGVVITIAIIVILTCILASSFKRRKMLGRTDYRNMSVNQYDGQGLPMTASSNNEDSEMVYNSAYQSVSQDGQSAVKTMGNDKIDGMRINYENLSEVGSTNEEEAVYNETYQSINGNEPKR</sequence>
<evidence type="ECO:0000256" key="2">
    <source>
        <dbReference type="SAM" id="Phobius"/>
    </source>
</evidence>
<evidence type="ECO:0000313" key="3">
    <source>
        <dbReference type="EMBL" id="KAJ8033664.1"/>
    </source>
</evidence>
<keyword evidence="4" id="KW-1185">Reference proteome</keyword>
<dbReference type="AlphaFoldDB" id="A0A9Q1BW43"/>
<evidence type="ECO:0000256" key="1">
    <source>
        <dbReference type="SAM" id="MobiDB-lite"/>
    </source>
</evidence>
<protein>
    <submittedName>
        <fullName evidence="3">Uncharacterized protein</fullName>
    </submittedName>
</protein>
<proteinExistence type="predicted"/>
<feature type="region of interest" description="Disordered" evidence="1">
    <location>
        <begin position="253"/>
        <end position="274"/>
    </location>
</feature>
<gene>
    <name evidence="3" type="ORF">HOLleu_23984</name>
</gene>
<name>A0A9Q1BW43_HOLLE</name>